<feature type="transmembrane region" description="Helical" evidence="8">
    <location>
        <begin position="202"/>
        <end position="223"/>
    </location>
</feature>
<feature type="transmembrane region" description="Helical" evidence="8">
    <location>
        <begin position="41"/>
        <end position="59"/>
    </location>
</feature>
<accession>A0A9P4WZ13</accession>
<feature type="transmembrane region" description="Helical" evidence="8">
    <location>
        <begin position="285"/>
        <end position="305"/>
    </location>
</feature>
<dbReference type="Proteomes" id="UP000758155">
    <property type="component" value="Unassembled WGS sequence"/>
</dbReference>
<reference evidence="9" key="1">
    <citation type="submission" date="2019-04" db="EMBL/GenBank/DDBJ databases">
        <title>Sequencing of skin fungus with MAO and IRED activity.</title>
        <authorList>
            <person name="Marsaioli A.J."/>
            <person name="Bonatto J.M.C."/>
            <person name="Reis Junior O."/>
        </authorList>
    </citation>
    <scope>NUCLEOTIDE SEQUENCE</scope>
    <source>
        <strain evidence="9">28M1</strain>
    </source>
</reference>
<dbReference type="InterPro" id="IPR011701">
    <property type="entry name" value="MFS"/>
</dbReference>
<feature type="transmembrane region" description="Helical" evidence="8">
    <location>
        <begin position="169"/>
        <end position="186"/>
    </location>
</feature>
<name>A0A9P4WZ13_9PLEO</name>
<feature type="transmembrane region" description="Helical" evidence="8">
    <location>
        <begin position="71"/>
        <end position="94"/>
    </location>
</feature>
<dbReference type="Gene3D" id="1.20.1250.20">
    <property type="entry name" value="MFS general substrate transporter like domains"/>
    <property type="match status" value="2"/>
</dbReference>
<dbReference type="EMBL" id="SWKV01000003">
    <property type="protein sequence ID" value="KAF3047001.1"/>
    <property type="molecule type" value="Genomic_DNA"/>
</dbReference>
<dbReference type="GO" id="GO:0005768">
    <property type="term" value="C:endosome"/>
    <property type="evidence" value="ECO:0007669"/>
    <property type="project" value="TreeGrafter"/>
</dbReference>
<dbReference type="GO" id="GO:0005774">
    <property type="term" value="C:vacuolar membrane"/>
    <property type="evidence" value="ECO:0007669"/>
    <property type="project" value="TreeGrafter"/>
</dbReference>
<feature type="transmembrane region" description="Helical" evidence="8">
    <location>
        <begin position="525"/>
        <end position="548"/>
    </location>
</feature>
<dbReference type="GO" id="GO:0015343">
    <property type="term" value="F:siderophore-iron transmembrane transporter activity"/>
    <property type="evidence" value="ECO:0007669"/>
    <property type="project" value="TreeGrafter"/>
</dbReference>
<dbReference type="Pfam" id="PF07690">
    <property type="entry name" value="MFS_1"/>
    <property type="match status" value="1"/>
</dbReference>
<feature type="transmembrane region" description="Helical" evidence="8">
    <location>
        <begin position="138"/>
        <end position="157"/>
    </location>
</feature>
<proteinExistence type="inferred from homology"/>
<comment type="subcellular location">
    <subcellularLocation>
        <location evidence="1">Endomembrane system</location>
        <topology evidence="1">Multi-pass membrane protein</topology>
    </subcellularLocation>
</comment>
<keyword evidence="6" id="KW-0406">Ion transport</keyword>
<dbReference type="AlphaFoldDB" id="A0A9P4WZ13"/>
<dbReference type="PANTHER" id="PTHR23501:SF92">
    <property type="entry name" value="GLUTATHIONE EXCHANGER 1-RELATED"/>
    <property type="match status" value="1"/>
</dbReference>
<comment type="similarity">
    <text evidence="2">Belongs to the major facilitator superfamily.</text>
</comment>
<dbReference type="SUPFAM" id="SSF103473">
    <property type="entry name" value="MFS general substrate transporter"/>
    <property type="match status" value="1"/>
</dbReference>
<feature type="transmembrane region" description="Helical" evidence="8">
    <location>
        <begin position="451"/>
        <end position="473"/>
    </location>
</feature>
<keyword evidence="3" id="KW-0813">Transport</keyword>
<dbReference type="OrthoDB" id="2241241at2759"/>
<keyword evidence="10" id="KW-1185">Reference proteome</keyword>
<organism evidence="9 10">
    <name type="scientific">Didymella heteroderae</name>
    <dbReference type="NCBI Taxonomy" id="1769908"/>
    <lineage>
        <taxon>Eukaryota</taxon>
        <taxon>Fungi</taxon>
        <taxon>Dikarya</taxon>
        <taxon>Ascomycota</taxon>
        <taxon>Pezizomycotina</taxon>
        <taxon>Dothideomycetes</taxon>
        <taxon>Pleosporomycetidae</taxon>
        <taxon>Pleosporales</taxon>
        <taxon>Pleosporineae</taxon>
        <taxon>Didymellaceae</taxon>
        <taxon>Didymella</taxon>
    </lineage>
</organism>
<evidence type="ECO:0000256" key="8">
    <source>
        <dbReference type="SAM" id="Phobius"/>
    </source>
</evidence>
<dbReference type="FunFam" id="1.20.1250.20:FF:000197">
    <property type="entry name" value="Siderophore iron transporter 1"/>
    <property type="match status" value="1"/>
</dbReference>
<dbReference type="GO" id="GO:0005886">
    <property type="term" value="C:plasma membrane"/>
    <property type="evidence" value="ECO:0007669"/>
    <property type="project" value="TreeGrafter"/>
</dbReference>
<evidence type="ECO:0000256" key="2">
    <source>
        <dbReference type="ARBA" id="ARBA00008335"/>
    </source>
</evidence>
<evidence type="ECO:0000256" key="1">
    <source>
        <dbReference type="ARBA" id="ARBA00004127"/>
    </source>
</evidence>
<keyword evidence="4 8" id="KW-0812">Transmembrane</keyword>
<evidence type="ECO:0000256" key="5">
    <source>
        <dbReference type="ARBA" id="ARBA00022989"/>
    </source>
</evidence>
<dbReference type="PANTHER" id="PTHR23501">
    <property type="entry name" value="MAJOR FACILITATOR SUPERFAMILY"/>
    <property type="match status" value="1"/>
</dbReference>
<evidence type="ECO:0000256" key="6">
    <source>
        <dbReference type="ARBA" id="ARBA00023065"/>
    </source>
</evidence>
<evidence type="ECO:0000313" key="9">
    <source>
        <dbReference type="EMBL" id="KAF3047001.1"/>
    </source>
</evidence>
<dbReference type="InterPro" id="IPR036259">
    <property type="entry name" value="MFS_trans_sf"/>
</dbReference>
<keyword evidence="7 8" id="KW-0472">Membrane</keyword>
<feature type="transmembrane region" description="Helical" evidence="8">
    <location>
        <begin position="106"/>
        <end position="126"/>
    </location>
</feature>
<feature type="transmembrane region" description="Helical" evidence="8">
    <location>
        <begin position="366"/>
        <end position="385"/>
    </location>
</feature>
<feature type="transmembrane region" description="Helical" evidence="8">
    <location>
        <begin position="392"/>
        <end position="411"/>
    </location>
</feature>
<sequence length="591" mass="64924">MTEPDEKAPRFSTASQPVRTSFDGISPGVARIEATAEHLTTANRAFILFGVLLAAWSYGLDNTLRMTFQPLAVHGLHAHSMLATVTVTRAVVGAAAQPTAAKLSDVFGRIEVLVASIVLYVLGSAIEASANSPATFTVGSAFYQIGFTASVLILEVIVADTTSLRSRLFFSYIPALPFLVNTWVGGELVDDIRATGSWRYGFWIWCIAYPICTLPLLVSLWWVNRKAKKAGTFQMYKTPIQEHGAWPVTKALFWQLDVIGIFLVTCVFGLTLVPLTINAGNTQDWGQAKFLAPLIIGVLCIPAWIRWESIAPHPMVPFYLLKDRAVWGALAIGFFLMFSWACQGDFLLSVLMIAFNQSEKAANRIASLYSFCSTLAGVIIGMVVYRVRRLKPFILFGTMLFLVALGLMIYYRGGVGTHSGVIGAQILLGIAGGFFPYAAQASIQATTTHEHVAVVTGLYLSMYNIGSAVGYAVSGIVNTQALPMQLRARMSKEAADRWFQHPLTELPTFPPGTFERDAAIEAWKYFQRIVCIIGACGCLGLIVFAFCVRNPRLPDTQSLPYDELPQKEQDLDQRESHVLEVYPNCTPVDCR</sequence>
<feature type="transmembrane region" description="Helical" evidence="8">
    <location>
        <begin position="326"/>
        <end position="354"/>
    </location>
</feature>
<comment type="caution">
    <text evidence="9">The sequence shown here is derived from an EMBL/GenBank/DDBJ whole genome shotgun (WGS) entry which is preliminary data.</text>
</comment>
<evidence type="ECO:0000313" key="10">
    <source>
        <dbReference type="Proteomes" id="UP000758155"/>
    </source>
</evidence>
<keyword evidence="5 8" id="KW-1133">Transmembrane helix</keyword>
<evidence type="ECO:0000256" key="7">
    <source>
        <dbReference type="ARBA" id="ARBA00023136"/>
    </source>
</evidence>
<feature type="transmembrane region" description="Helical" evidence="8">
    <location>
        <begin position="417"/>
        <end position="439"/>
    </location>
</feature>
<evidence type="ECO:0000256" key="4">
    <source>
        <dbReference type="ARBA" id="ARBA00022692"/>
    </source>
</evidence>
<protein>
    <submittedName>
        <fullName evidence="9">Siderophore transporter</fullName>
    </submittedName>
</protein>
<gene>
    <name evidence="9" type="primary">ARN1_2</name>
    <name evidence="9" type="ORF">E8E12_010186</name>
</gene>
<evidence type="ECO:0000256" key="3">
    <source>
        <dbReference type="ARBA" id="ARBA00022448"/>
    </source>
</evidence>
<feature type="transmembrane region" description="Helical" evidence="8">
    <location>
        <begin position="251"/>
        <end position="273"/>
    </location>
</feature>